<dbReference type="InterPro" id="IPR011660">
    <property type="entry name" value="VapB-like"/>
</dbReference>
<evidence type="ECO:0000313" key="1">
    <source>
        <dbReference type="EMBL" id="MEX0406464.1"/>
    </source>
</evidence>
<sequence>MAIHITNPETDALLRKLASLKKTGLTDTVHVALQHELEREEGKPCLVEISRAFARDLRAMGNPALALPVDKDLIDSLYEED</sequence>
<name>A0ABV3SKD9_9HYPH</name>
<reference evidence="1 2" key="1">
    <citation type="submission" date="2024-05" db="EMBL/GenBank/DDBJ databases">
        <authorList>
            <person name="Jiang F."/>
        </authorList>
    </citation>
    <scope>NUCLEOTIDE SEQUENCE [LARGE SCALE GENOMIC DNA]</scope>
    <source>
        <strain evidence="1 2">LZ166</strain>
    </source>
</reference>
<dbReference type="Proteomes" id="UP001556692">
    <property type="component" value="Unassembled WGS sequence"/>
</dbReference>
<dbReference type="Pfam" id="PF07704">
    <property type="entry name" value="PSK_trans_fac"/>
    <property type="match status" value="1"/>
</dbReference>
<evidence type="ECO:0000313" key="2">
    <source>
        <dbReference type="Proteomes" id="UP001556692"/>
    </source>
</evidence>
<dbReference type="RefSeq" id="WP_367954309.1">
    <property type="nucleotide sequence ID" value="NZ_JBDPGJ010000002.1"/>
</dbReference>
<organism evidence="1 2">
    <name type="scientific">Aquibium pacificus</name>
    <dbReference type="NCBI Taxonomy" id="3153579"/>
    <lineage>
        <taxon>Bacteria</taxon>
        <taxon>Pseudomonadati</taxon>
        <taxon>Pseudomonadota</taxon>
        <taxon>Alphaproteobacteria</taxon>
        <taxon>Hyphomicrobiales</taxon>
        <taxon>Phyllobacteriaceae</taxon>
        <taxon>Aquibium</taxon>
    </lineage>
</organism>
<accession>A0ABV3SKD9</accession>
<dbReference type="EMBL" id="JBDPGJ010000002">
    <property type="protein sequence ID" value="MEX0406464.1"/>
    <property type="molecule type" value="Genomic_DNA"/>
</dbReference>
<proteinExistence type="predicted"/>
<protein>
    <submittedName>
        <fullName evidence="1">Type II toxin-antitoxin system VapB family antitoxin</fullName>
    </submittedName>
</protein>
<comment type="caution">
    <text evidence="1">The sequence shown here is derived from an EMBL/GenBank/DDBJ whole genome shotgun (WGS) entry which is preliminary data.</text>
</comment>
<keyword evidence="2" id="KW-1185">Reference proteome</keyword>
<gene>
    <name evidence="1" type="ORF">ABGN05_12375</name>
</gene>